<dbReference type="RefSeq" id="XP_004928852.2">
    <property type="nucleotide sequence ID" value="XM_004928795.5"/>
</dbReference>
<dbReference type="PANTHER" id="PTHR11955">
    <property type="entry name" value="FATTY ACID BINDING PROTEIN"/>
    <property type="match status" value="1"/>
</dbReference>
<organism evidence="5 6">
    <name type="scientific">Bombyx mori</name>
    <name type="common">Silk moth</name>
    <dbReference type="NCBI Taxonomy" id="7091"/>
    <lineage>
        <taxon>Eukaryota</taxon>
        <taxon>Metazoa</taxon>
        <taxon>Ecdysozoa</taxon>
        <taxon>Arthropoda</taxon>
        <taxon>Hexapoda</taxon>
        <taxon>Insecta</taxon>
        <taxon>Pterygota</taxon>
        <taxon>Neoptera</taxon>
        <taxon>Endopterygota</taxon>
        <taxon>Lepidoptera</taxon>
        <taxon>Glossata</taxon>
        <taxon>Ditrysia</taxon>
        <taxon>Bombycoidea</taxon>
        <taxon>Bombycidae</taxon>
        <taxon>Bombycinae</taxon>
        <taxon>Bombyx</taxon>
    </lineage>
</organism>
<dbReference type="Gene3D" id="2.40.128.20">
    <property type="match status" value="1"/>
</dbReference>
<dbReference type="GeneID" id="101743601"/>
<dbReference type="InterPro" id="IPR012674">
    <property type="entry name" value="Calycin"/>
</dbReference>
<dbReference type="PRINTS" id="PR00178">
    <property type="entry name" value="FATTYACIDBP"/>
</dbReference>
<comment type="similarity">
    <text evidence="1 3">Belongs to the calycin superfamily. Fatty-acid binding protein (FABP) family.</text>
</comment>
<dbReference type="AlphaFoldDB" id="A0A8R2AIM7"/>
<reference evidence="6" key="1">
    <citation type="journal article" date="2008" name="Insect Biochem. Mol. Biol.">
        <title>The genome of a lepidopteran model insect, the silkworm Bombyx mori.</title>
        <authorList>
            <consortium name="International Silkworm Genome Consortium"/>
        </authorList>
    </citation>
    <scope>NUCLEOTIDE SEQUENCE [LARGE SCALE GENOMIC DNA]</scope>
    <source>
        <strain evidence="6">p50T</strain>
    </source>
</reference>
<keyword evidence="6" id="KW-1185">Reference proteome</keyword>
<reference evidence="5" key="2">
    <citation type="submission" date="2022-06" db="UniProtKB">
        <authorList>
            <consortium name="EnsemblMetazoa"/>
        </authorList>
    </citation>
    <scope>IDENTIFICATION</scope>
    <source>
        <strain evidence="5">p50T (Dazao)</strain>
    </source>
</reference>
<evidence type="ECO:0000313" key="6">
    <source>
        <dbReference type="Proteomes" id="UP000005204"/>
    </source>
</evidence>
<name>A0A8R2AIM7_BOMMO</name>
<dbReference type="InterPro" id="IPR031259">
    <property type="entry name" value="ILBP"/>
</dbReference>
<keyword evidence="2" id="KW-0446">Lipid-binding</keyword>
<proteinExistence type="inferred from homology"/>
<feature type="domain" description="Cytosolic fatty-acid binding proteins" evidence="4">
    <location>
        <begin position="31"/>
        <end position="48"/>
    </location>
</feature>
<evidence type="ECO:0000259" key="4">
    <source>
        <dbReference type="PROSITE" id="PS00214"/>
    </source>
</evidence>
<evidence type="ECO:0000256" key="1">
    <source>
        <dbReference type="ARBA" id="ARBA00008390"/>
    </source>
</evidence>
<dbReference type="KEGG" id="bmor:101743601"/>
<accession>A0A8R2AIM7</accession>
<dbReference type="PROSITE" id="PS00214">
    <property type="entry name" value="FABP"/>
    <property type="match status" value="1"/>
</dbReference>
<dbReference type="GO" id="GO:0008289">
    <property type="term" value="F:lipid binding"/>
    <property type="evidence" value="ECO:0007669"/>
    <property type="project" value="UniProtKB-KW"/>
</dbReference>
<dbReference type="InterPro" id="IPR000463">
    <property type="entry name" value="Fatty_acid-bd"/>
</dbReference>
<evidence type="ECO:0000256" key="2">
    <source>
        <dbReference type="ARBA" id="ARBA00023121"/>
    </source>
</evidence>
<keyword evidence="3" id="KW-0813">Transport</keyword>
<dbReference type="EnsemblMetazoa" id="XM_004928795.4">
    <property type="protein sequence ID" value="XP_004928852.2"/>
    <property type="gene ID" value="LOC101743601"/>
</dbReference>
<dbReference type="InterPro" id="IPR000566">
    <property type="entry name" value="Lipocln_cytosolic_FA-bd_dom"/>
</dbReference>
<evidence type="ECO:0000256" key="3">
    <source>
        <dbReference type="RuleBase" id="RU003696"/>
    </source>
</evidence>
<protein>
    <recommendedName>
        <fullName evidence="4">Cytosolic fatty-acid binding proteins domain-containing protein</fullName>
    </recommendedName>
</protein>
<dbReference type="Pfam" id="PF00061">
    <property type="entry name" value="Lipocalin"/>
    <property type="match status" value="1"/>
</dbReference>
<evidence type="ECO:0000313" key="5">
    <source>
        <dbReference type="EnsemblMetazoa" id="XP_004928852.2"/>
    </source>
</evidence>
<dbReference type="SUPFAM" id="SSF50814">
    <property type="entry name" value="Lipocalins"/>
    <property type="match status" value="1"/>
</dbReference>
<dbReference type="Proteomes" id="UP000005204">
    <property type="component" value="Unassembled WGS sequence"/>
</dbReference>
<sequence length="161" mass="18226">MFQVYVVFIECLRSVKGGLVCGSKMEDFIGVKYKLKSSDNFDDYLKFIEVGLLSRKTANAVSPVCVLTRDNDGVYTLTMTTTFRTVKMSFKLGEEFIEERPDGAKVKSLLTIEGNKLIQTQTENNGRKSTHVREFTKDKLTVTTTAEGWDGRCIRVYEVLP</sequence>